<organism evidence="1 2">
    <name type="scientific">Persea americana</name>
    <name type="common">Avocado</name>
    <dbReference type="NCBI Taxonomy" id="3435"/>
    <lineage>
        <taxon>Eukaryota</taxon>
        <taxon>Viridiplantae</taxon>
        <taxon>Streptophyta</taxon>
        <taxon>Embryophyta</taxon>
        <taxon>Tracheophyta</taxon>
        <taxon>Spermatophyta</taxon>
        <taxon>Magnoliopsida</taxon>
        <taxon>Magnoliidae</taxon>
        <taxon>Laurales</taxon>
        <taxon>Lauraceae</taxon>
        <taxon>Persea</taxon>
    </lineage>
</organism>
<gene>
    <name evidence="1" type="ORF">MRB53_021621</name>
</gene>
<dbReference type="EMBL" id="CM056814">
    <property type="protein sequence ID" value="KAJ8628314.1"/>
    <property type="molecule type" value="Genomic_DNA"/>
</dbReference>
<reference evidence="1 2" key="1">
    <citation type="journal article" date="2022" name="Hortic Res">
        <title>A haplotype resolved chromosomal level avocado genome allows analysis of novel avocado genes.</title>
        <authorList>
            <person name="Nath O."/>
            <person name="Fletcher S.J."/>
            <person name="Hayward A."/>
            <person name="Shaw L.M."/>
            <person name="Masouleh A.K."/>
            <person name="Furtado A."/>
            <person name="Henry R.J."/>
            <person name="Mitter N."/>
        </authorList>
    </citation>
    <scope>NUCLEOTIDE SEQUENCE [LARGE SCALE GENOMIC DNA]</scope>
    <source>
        <strain evidence="2">cv. Hass</strain>
    </source>
</reference>
<proteinExistence type="predicted"/>
<name>A0ACC2L4D6_PERAE</name>
<dbReference type="Proteomes" id="UP001234297">
    <property type="component" value="Chromosome 6"/>
</dbReference>
<accession>A0ACC2L4D6</accession>
<protein>
    <submittedName>
        <fullName evidence="1">Uncharacterized protein</fullName>
    </submittedName>
</protein>
<evidence type="ECO:0000313" key="2">
    <source>
        <dbReference type="Proteomes" id="UP001234297"/>
    </source>
</evidence>
<evidence type="ECO:0000313" key="1">
    <source>
        <dbReference type="EMBL" id="KAJ8628314.1"/>
    </source>
</evidence>
<comment type="caution">
    <text evidence="1">The sequence shown here is derived from an EMBL/GenBank/DDBJ whole genome shotgun (WGS) entry which is preliminary data.</text>
</comment>
<sequence length="181" mass="19535">MEKKLMVVSEVQCTVLEVKVIEGLGTTIDVVLANGLLHEGDQKVFCGMQGPIVTTIRALLTPHPMRELRVKGVSGAIFVLITFAVVVCQLLLTLAGQNDLAEALVSVDVATSALDGHHEMGQLFVSLYVYVVCSSLPSWFGAIDVNDGRHEMGQLFVSSYVYVVCSSLPPWFGAIDVNGIR</sequence>
<keyword evidence="2" id="KW-1185">Reference proteome</keyword>